<dbReference type="Gene3D" id="1.20.120.920">
    <property type="entry name" value="CRISPR-associated endonuclease Cas1, C-terminal domain"/>
    <property type="match status" value="1"/>
</dbReference>
<accession>A0A445N0I4</accession>
<dbReference type="EC" id="3.1.-.-" evidence="8"/>
<dbReference type="EMBL" id="OJIN01000192">
    <property type="protein sequence ID" value="SPD75244.1"/>
    <property type="molecule type" value="Genomic_DNA"/>
</dbReference>
<keyword evidence="3 8" id="KW-0255">Endonuclease</keyword>
<dbReference type="Gene3D" id="3.100.10.20">
    <property type="entry name" value="CRISPR-associated endonuclease Cas1, N-terminal domain"/>
    <property type="match status" value="1"/>
</dbReference>
<evidence type="ECO:0000256" key="8">
    <source>
        <dbReference type="HAMAP-Rule" id="MF_01470"/>
    </source>
</evidence>
<dbReference type="CDD" id="cd09719">
    <property type="entry name" value="Cas1_I-E"/>
    <property type="match status" value="1"/>
</dbReference>
<dbReference type="InterPro" id="IPR042206">
    <property type="entry name" value="CRISPR-assoc_Cas1_C"/>
</dbReference>
<comment type="cofactor">
    <cofactor evidence="8">
        <name>Mg(2+)</name>
        <dbReference type="ChEBI" id="CHEBI:18420"/>
    </cofactor>
    <cofactor evidence="8">
        <name>Mn(2+)</name>
        <dbReference type="ChEBI" id="CHEBI:29035"/>
    </cofactor>
</comment>
<dbReference type="NCBIfam" id="TIGR03638">
    <property type="entry name" value="cas1_ECOLI"/>
    <property type="match status" value="1"/>
</dbReference>
<sequence length="325" mass="35571">MRVQDLHVLPKFSDGWSYLYVEHCRIDQDARAIAVHDKSGKVPVPCANLALLMLGPGVSITHTAIFTLADHGCLVAWCGEEGVRFYAVGMGETRSAANFLHQARIWADGDLRMGVVRRLYQLRFSEEFDPGLTLRQIRGMEGVRVRDAYARAARETGVPWSGRSYQRDKWSSADPVNRALSAANSCLYGICHAAIVSAGFSPALGFIHTGKILSFVYDVADLYKADVTIPLAFRAAADEEHGLERQVRISCRDEFVSTRLLQRIIPDIQMALMLPKRGAADGAPFDQDAAAPGSLWDPVEGEVEGGCVHPVEAEKAEAEDGSSDP</sequence>
<keyword evidence="5 8" id="KW-0460">Magnesium</keyword>
<dbReference type="AlphaFoldDB" id="A0A445N0I4"/>
<dbReference type="NCBIfam" id="TIGR00287">
    <property type="entry name" value="cas1"/>
    <property type="match status" value="1"/>
</dbReference>
<dbReference type="GO" id="GO:0043571">
    <property type="term" value="P:maintenance of CRISPR repeat elements"/>
    <property type="evidence" value="ECO:0007669"/>
    <property type="project" value="UniProtKB-UniRule"/>
</dbReference>
<comment type="function">
    <text evidence="8">CRISPR (clustered regularly interspaced short palindromic repeat), is an adaptive immune system that provides protection against mobile genetic elements (viruses, transposable elements and conjugative plasmids). CRISPR clusters contain spacers, sequences complementary to antecedent mobile elements, and target invading nucleic acids. CRISPR clusters are transcribed and processed into CRISPR RNA (crRNA). Acts as a dsDNA endonuclease. Involved in the integration of spacer DNA into the CRISPR cassette.</text>
</comment>
<dbReference type="GO" id="GO:0003677">
    <property type="term" value="F:DNA binding"/>
    <property type="evidence" value="ECO:0007669"/>
    <property type="project" value="UniProtKB-KW"/>
</dbReference>
<dbReference type="PANTHER" id="PTHR34353">
    <property type="entry name" value="CRISPR-ASSOCIATED ENDONUCLEASE CAS1 1"/>
    <property type="match status" value="1"/>
</dbReference>
<dbReference type="PANTHER" id="PTHR34353:SF3">
    <property type="entry name" value="CRISPR-ASSOCIATED ENDONUCLEASE CAS1"/>
    <property type="match status" value="1"/>
</dbReference>
<name>A0A445N0I4_9BACT</name>
<evidence type="ECO:0000256" key="2">
    <source>
        <dbReference type="ARBA" id="ARBA00022723"/>
    </source>
</evidence>
<evidence type="ECO:0000256" key="1">
    <source>
        <dbReference type="ARBA" id="ARBA00022722"/>
    </source>
</evidence>
<protein>
    <recommendedName>
        <fullName evidence="8">CRISPR-associated endonuclease Cas1</fullName>
        <ecNumber evidence="8">3.1.-.-</ecNumber>
    </recommendedName>
</protein>
<dbReference type="InterPro" id="IPR002729">
    <property type="entry name" value="CRISPR-assoc_Cas1"/>
</dbReference>
<dbReference type="GO" id="GO:0051607">
    <property type="term" value="P:defense response to virus"/>
    <property type="evidence" value="ECO:0007669"/>
    <property type="project" value="UniProtKB-UniRule"/>
</dbReference>
<comment type="subunit">
    <text evidence="8">Homodimer, forms a heterotetramer with a Cas2 homodimer.</text>
</comment>
<evidence type="ECO:0000256" key="7">
    <source>
        <dbReference type="ARBA" id="ARBA00023125"/>
    </source>
</evidence>
<dbReference type="GO" id="GO:0046872">
    <property type="term" value="F:metal ion binding"/>
    <property type="evidence" value="ECO:0007669"/>
    <property type="project" value="UniProtKB-UniRule"/>
</dbReference>
<dbReference type="HAMAP" id="MF_01470">
    <property type="entry name" value="Cas1"/>
    <property type="match status" value="1"/>
</dbReference>
<reference evidence="10" key="1">
    <citation type="submission" date="2018-01" db="EMBL/GenBank/DDBJ databases">
        <authorList>
            <person name="Regsiter A."/>
            <person name="William W."/>
        </authorList>
    </citation>
    <scope>NUCLEOTIDE SEQUENCE</scope>
    <source>
        <strain evidence="10">TRIP AH-1</strain>
    </source>
</reference>
<dbReference type="InterPro" id="IPR033641">
    <property type="entry name" value="Cas1_I-E"/>
</dbReference>
<dbReference type="GO" id="GO:0016787">
    <property type="term" value="F:hydrolase activity"/>
    <property type="evidence" value="ECO:0007669"/>
    <property type="project" value="UniProtKB-KW"/>
</dbReference>
<evidence type="ECO:0000256" key="6">
    <source>
        <dbReference type="ARBA" id="ARBA00023118"/>
    </source>
</evidence>
<feature type="binding site" evidence="8">
    <location>
        <position position="141"/>
    </location>
    <ligand>
        <name>Mn(2+)</name>
        <dbReference type="ChEBI" id="CHEBI:29035"/>
    </ligand>
</feature>
<dbReference type="InterPro" id="IPR019851">
    <property type="entry name" value="CRISPR-assoc_Cas1_ECOLI"/>
</dbReference>
<evidence type="ECO:0000256" key="9">
    <source>
        <dbReference type="SAM" id="MobiDB-lite"/>
    </source>
</evidence>
<keyword evidence="7 8" id="KW-0238">DNA-binding</keyword>
<organism evidence="10">
    <name type="scientific">uncultured Desulfobacterium sp</name>
    <dbReference type="NCBI Taxonomy" id="201089"/>
    <lineage>
        <taxon>Bacteria</taxon>
        <taxon>Pseudomonadati</taxon>
        <taxon>Thermodesulfobacteriota</taxon>
        <taxon>Desulfobacteria</taxon>
        <taxon>Desulfobacterales</taxon>
        <taxon>Desulfobacteriaceae</taxon>
        <taxon>Desulfobacterium</taxon>
        <taxon>environmental samples</taxon>
    </lineage>
</organism>
<keyword evidence="8" id="KW-0464">Manganese</keyword>
<feature type="binding site" evidence="8">
    <location>
        <position position="208"/>
    </location>
    <ligand>
        <name>Mn(2+)</name>
        <dbReference type="ChEBI" id="CHEBI:29035"/>
    </ligand>
</feature>
<dbReference type="InterPro" id="IPR050646">
    <property type="entry name" value="Cas1"/>
</dbReference>
<dbReference type="GO" id="GO:0004520">
    <property type="term" value="F:DNA endonuclease activity"/>
    <property type="evidence" value="ECO:0007669"/>
    <property type="project" value="InterPro"/>
</dbReference>
<keyword evidence="4 8" id="KW-0378">Hydrolase</keyword>
<dbReference type="InterPro" id="IPR042211">
    <property type="entry name" value="CRISPR-assoc_Cas1_N"/>
</dbReference>
<proteinExistence type="inferred from homology"/>
<keyword evidence="6 8" id="KW-0051">Antiviral defense</keyword>
<keyword evidence="1 8" id="KW-0540">Nuclease</keyword>
<comment type="similarity">
    <text evidence="8">Belongs to the CRISPR-associated endonuclease Cas1 family.</text>
</comment>
<evidence type="ECO:0000256" key="5">
    <source>
        <dbReference type="ARBA" id="ARBA00022842"/>
    </source>
</evidence>
<gene>
    <name evidence="8 10" type="primary">cas1</name>
    <name evidence="10" type="ORF">PITCH_A50046</name>
</gene>
<dbReference type="Pfam" id="PF01867">
    <property type="entry name" value="Cas_Cas1"/>
    <property type="match status" value="1"/>
</dbReference>
<keyword evidence="2 8" id="KW-0479">Metal-binding</keyword>
<feature type="binding site" evidence="8">
    <location>
        <position position="221"/>
    </location>
    <ligand>
        <name>Mn(2+)</name>
        <dbReference type="ChEBI" id="CHEBI:29035"/>
    </ligand>
</feature>
<feature type="region of interest" description="Disordered" evidence="9">
    <location>
        <begin position="287"/>
        <end position="325"/>
    </location>
</feature>
<evidence type="ECO:0000256" key="4">
    <source>
        <dbReference type="ARBA" id="ARBA00022801"/>
    </source>
</evidence>
<evidence type="ECO:0000256" key="3">
    <source>
        <dbReference type="ARBA" id="ARBA00022759"/>
    </source>
</evidence>
<evidence type="ECO:0000313" key="10">
    <source>
        <dbReference type="EMBL" id="SPD75244.1"/>
    </source>
</evidence>